<sequence length="142" mass="16012">MVEHSPSMSHVSPVHTATTPPTTGDAQDDDEEVDMTRVEDISPPKRIRRQGAQSMAQAEGSNRAVLQKSPSTSRGSKVEEMKNTILGEVQKATTKLKKTFKARTNKLKGKINGLQAEVNALKEERVKWLEYRREKDRVKKRE</sequence>
<evidence type="ECO:0000313" key="2">
    <source>
        <dbReference type="Proteomes" id="UP001055879"/>
    </source>
</evidence>
<evidence type="ECO:0000313" key="1">
    <source>
        <dbReference type="EMBL" id="KAI3746489.1"/>
    </source>
</evidence>
<proteinExistence type="predicted"/>
<dbReference type="EMBL" id="CM042049">
    <property type="protein sequence ID" value="KAI3746489.1"/>
    <property type="molecule type" value="Genomic_DNA"/>
</dbReference>
<dbReference type="Proteomes" id="UP001055879">
    <property type="component" value="Linkage Group LG03"/>
</dbReference>
<accession>A0ACB9DIL5</accession>
<comment type="caution">
    <text evidence="1">The sequence shown here is derived from an EMBL/GenBank/DDBJ whole genome shotgun (WGS) entry which is preliminary data.</text>
</comment>
<organism evidence="1 2">
    <name type="scientific">Arctium lappa</name>
    <name type="common">Greater burdock</name>
    <name type="synonym">Lappa major</name>
    <dbReference type="NCBI Taxonomy" id="4217"/>
    <lineage>
        <taxon>Eukaryota</taxon>
        <taxon>Viridiplantae</taxon>
        <taxon>Streptophyta</taxon>
        <taxon>Embryophyta</taxon>
        <taxon>Tracheophyta</taxon>
        <taxon>Spermatophyta</taxon>
        <taxon>Magnoliopsida</taxon>
        <taxon>eudicotyledons</taxon>
        <taxon>Gunneridae</taxon>
        <taxon>Pentapetalae</taxon>
        <taxon>asterids</taxon>
        <taxon>campanulids</taxon>
        <taxon>Asterales</taxon>
        <taxon>Asteraceae</taxon>
        <taxon>Carduoideae</taxon>
        <taxon>Cardueae</taxon>
        <taxon>Arctiinae</taxon>
        <taxon>Arctium</taxon>
    </lineage>
</organism>
<keyword evidence="2" id="KW-1185">Reference proteome</keyword>
<reference evidence="1 2" key="2">
    <citation type="journal article" date="2022" name="Mol. Ecol. Resour.">
        <title>The genomes of chicory, endive, great burdock and yacon provide insights into Asteraceae paleo-polyploidization history and plant inulin production.</title>
        <authorList>
            <person name="Fan W."/>
            <person name="Wang S."/>
            <person name="Wang H."/>
            <person name="Wang A."/>
            <person name="Jiang F."/>
            <person name="Liu H."/>
            <person name="Zhao H."/>
            <person name="Xu D."/>
            <person name="Zhang Y."/>
        </authorList>
    </citation>
    <scope>NUCLEOTIDE SEQUENCE [LARGE SCALE GENOMIC DNA]</scope>
    <source>
        <strain evidence="2">cv. Niubang</strain>
    </source>
</reference>
<protein>
    <submittedName>
        <fullName evidence="1">Uncharacterized protein</fullName>
    </submittedName>
</protein>
<reference evidence="2" key="1">
    <citation type="journal article" date="2022" name="Mol. Ecol. Resour.">
        <title>The genomes of chicory, endive, great burdock and yacon provide insights into Asteraceae palaeo-polyploidization history and plant inulin production.</title>
        <authorList>
            <person name="Fan W."/>
            <person name="Wang S."/>
            <person name="Wang H."/>
            <person name="Wang A."/>
            <person name="Jiang F."/>
            <person name="Liu H."/>
            <person name="Zhao H."/>
            <person name="Xu D."/>
            <person name="Zhang Y."/>
        </authorList>
    </citation>
    <scope>NUCLEOTIDE SEQUENCE [LARGE SCALE GENOMIC DNA]</scope>
    <source>
        <strain evidence="2">cv. Niubang</strain>
    </source>
</reference>
<name>A0ACB9DIL5_ARCLA</name>
<gene>
    <name evidence="1" type="ORF">L6452_08923</name>
</gene>